<evidence type="ECO:0000313" key="9">
    <source>
        <dbReference type="EMBL" id="PWW21375.1"/>
    </source>
</evidence>
<evidence type="ECO:0000259" key="8">
    <source>
        <dbReference type="Pfam" id="PF02706"/>
    </source>
</evidence>
<feature type="domain" description="Polysaccharide chain length determinant N-terminal" evidence="8">
    <location>
        <begin position="1"/>
        <end position="53"/>
    </location>
</feature>
<keyword evidence="3 7" id="KW-0812">Transmembrane</keyword>
<evidence type="ECO:0000256" key="5">
    <source>
        <dbReference type="ARBA" id="ARBA00023136"/>
    </source>
</evidence>
<evidence type="ECO:0000256" key="4">
    <source>
        <dbReference type="ARBA" id="ARBA00022989"/>
    </source>
</evidence>
<organism evidence="9 10">
    <name type="scientific">Geodermatophilus normandii</name>
    <dbReference type="NCBI Taxonomy" id="1137989"/>
    <lineage>
        <taxon>Bacteria</taxon>
        <taxon>Bacillati</taxon>
        <taxon>Actinomycetota</taxon>
        <taxon>Actinomycetes</taxon>
        <taxon>Geodermatophilales</taxon>
        <taxon>Geodermatophilaceae</taxon>
        <taxon>Geodermatophilus</taxon>
    </lineage>
</organism>
<comment type="subcellular location">
    <subcellularLocation>
        <location evidence="1">Cell membrane</location>
        <topology evidence="1">Multi-pass membrane protein</topology>
    </subcellularLocation>
</comment>
<evidence type="ECO:0000313" key="10">
    <source>
        <dbReference type="Proteomes" id="UP000246661"/>
    </source>
</evidence>
<keyword evidence="5 7" id="KW-0472">Membrane</keyword>
<keyword evidence="2" id="KW-1003">Cell membrane</keyword>
<feature type="region of interest" description="Disordered" evidence="6">
    <location>
        <begin position="211"/>
        <end position="290"/>
    </location>
</feature>
<feature type="transmembrane region" description="Helical" evidence="7">
    <location>
        <begin position="12"/>
        <end position="34"/>
    </location>
</feature>
<gene>
    <name evidence="9" type="ORF">JD79_00504</name>
</gene>
<evidence type="ECO:0000256" key="3">
    <source>
        <dbReference type="ARBA" id="ARBA00022692"/>
    </source>
</evidence>
<sequence length="290" mass="30297">MDLLAIVSSLRRHWVITVVMTLLTVVGALGVVALTPRVYNSNASFVLVNPEPQPSGAELLVDPSLAGVNWDNPYLRFANEGTVGQVLAARMSSDSVRGALSGQGADPDYEVSQSAVSSQIIDVVGTGSTAEAADATLALVNQRMEDELAAMQKVYGADDRTLITLLPVATPTSAHLMVSGTIRTLVGVGAAGALLLFAAISLAEARRHAREEVEEARRPTTGRHGYTGPQSPGGRRERSGSTAAEIQPEARPSGIDVIRTPHGGEESDLADTGPRSVRLQLSATAGARDA</sequence>
<keyword evidence="4 7" id="KW-1133">Transmembrane helix</keyword>
<accession>A0A317QGE6</accession>
<proteinExistence type="predicted"/>
<feature type="transmembrane region" description="Helical" evidence="7">
    <location>
        <begin position="184"/>
        <end position="203"/>
    </location>
</feature>
<reference evidence="10" key="1">
    <citation type="submission" date="2018-05" db="EMBL/GenBank/DDBJ databases">
        <authorList>
            <person name="Klenk H.-P."/>
            <person name="Huntemann M."/>
            <person name="Clum A."/>
            <person name="Pillay M."/>
            <person name="Palaniappan K."/>
            <person name="Varghese N."/>
            <person name="Mikhailova N."/>
            <person name="Stamatis D."/>
            <person name="Reddy T."/>
            <person name="Daum C."/>
            <person name="Shapiro N."/>
            <person name="Ivanova N."/>
            <person name="Kyrpides N."/>
            <person name="Woyke T."/>
        </authorList>
    </citation>
    <scope>NUCLEOTIDE SEQUENCE [LARGE SCALE GENOMIC DNA]</scope>
    <source>
        <strain evidence="10">DSM 45417</strain>
    </source>
</reference>
<dbReference type="RefSeq" id="WP_110004265.1">
    <property type="nucleotide sequence ID" value="NZ_QGTX01000001.1"/>
</dbReference>
<dbReference type="Pfam" id="PF02706">
    <property type="entry name" value="Wzz"/>
    <property type="match status" value="1"/>
</dbReference>
<dbReference type="AlphaFoldDB" id="A0A317QGE6"/>
<protein>
    <submittedName>
        <fullName evidence="9">Capsular polysaccharide biosynthesis protein</fullName>
    </submittedName>
</protein>
<evidence type="ECO:0000256" key="7">
    <source>
        <dbReference type="SAM" id="Phobius"/>
    </source>
</evidence>
<dbReference type="EMBL" id="QGTX01000001">
    <property type="protein sequence ID" value="PWW21375.1"/>
    <property type="molecule type" value="Genomic_DNA"/>
</dbReference>
<dbReference type="OrthoDB" id="3379489at2"/>
<keyword evidence="10" id="KW-1185">Reference proteome</keyword>
<comment type="caution">
    <text evidence="9">The sequence shown here is derived from an EMBL/GenBank/DDBJ whole genome shotgun (WGS) entry which is preliminary data.</text>
</comment>
<dbReference type="Proteomes" id="UP000246661">
    <property type="component" value="Unassembled WGS sequence"/>
</dbReference>
<dbReference type="InterPro" id="IPR003856">
    <property type="entry name" value="LPS_length_determ_N"/>
</dbReference>
<name>A0A317QGE6_9ACTN</name>
<evidence type="ECO:0000256" key="1">
    <source>
        <dbReference type="ARBA" id="ARBA00004651"/>
    </source>
</evidence>
<dbReference type="GO" id="GO:0005886">
    <property type="term" value="C:plasma membrane"/>
    <property type="evidence" value="ECO:0007669"/>
    <property type="project" value="UniProtKB-SubCell"/>
</dbReference>
<evidence type="ECO:0000256" key="6">
    <source>
        <dbReference type="SAM" id="MobiDB-lite"/>
    </source>
</evidence>
<evidence type="ECO:0000256" key="2">
    <source>
        <dbReference type="ARBA" id="ARBA00022475"/>
    </source>
</evidence>